<accession>A0A7W0IC95</accession>
<dbReference type="GO" id="GO:0016705">
    <property type="term" value="F:oxidoreductase activity, acting on paired donors, with incorporation or reduction of molecular oxygen"/>
    <property type="evidence" value="ECO:0007669"/>
    <property type="project" value="InterPro"/>
</dbReference>
<comment type="caution">
    <text evidence="1">The sequence shown here is derived from an EMBL/GenBank/DDBJ whole genome shotgun (WGS) entry which is preliminary data.</text>
</comment>
<proteinExistence type="predicted"/>
<organism evidence="1 2">
    <name type="scientific">Streptomyces himalayensis subsp. himalayensis</name>
    <dbReference type="NCBI Taxonomy" id="2756131"/>
    <lineage>
        <taxon>Bacteria</taxon>
        <taxon>Bacillati</taxon>
        <taxon>Actinomycetota</taxon>
        <taxon>Actinomycetes</taxon>
        <taxon>Kitasatosporales</taxon>
        <taxon>Streptomycetaceae</taxon>
        <taxon>Streptomyces</taxon>
        <taxon>Streptomyces himalayensis</taxon>
    </lineage>
</organism>
<gene>
    <name evidence="1" type="ORF">H1D24_31375</name>
</gene>
<evidence type="ECO:0000313" key="1">
    <source>
        <dbReference type="EMBL" id="MBA2950177.1"/>
    </source>
</evidence>
<evidence type="ECO:0008006" key="3">
    <source>
        <dbReference type="Google" id="ProtNLM"/>
    </source>
</evidence>
<sequence length="96" mass="10631">MSRTMLSATPVPCHMSHATHVSLSPILAVGSFRRRTATLDQLSRGRALVNIVSGLDNLAAYRDTRISRLKTLSEQVGRRHKPLEFGLELSACSRCR</sequence>
<dbReference type="AlphaFoldDB" id="A0A7W0IC95"/>
<dbReference type="Proteomes" id="UP000545761">
    <property type="component" value="Unassembled WGS sequence"/>
</dbReference>
<reference evidence="1 2" key="1">
    <citation type="submission" date="2020-07" db="EMBL/GenBank/DDBJ databases">
        <title>Streptomyces isolated from Indian soil.</title>
        <authorList>
            <person name="Mandal S."/>
            <person name="Maiti P.K."/>
        </authorList>
    </citation>
    <scope>NUCLEOTIDE SEQUENCE [LARGE SCALE GENOMIC DNA]</scope>
    <source>
        <strain evidence="1 2">PSKA28</strain>
    </source>
</reference>
<dbReference type="EMBL" id="JACEHE010000025">
    <property type="protein sequence ID" value="MBA2950177.1"/>
    <property type="molecule type" value="Genomic_DNA"/>
</dbReference>
<evidence type="ECO:0000313" key="2">
    <source>
        <dbReference type="Proteomes" id="UP000545761"/>
    </source>
</evidence>
<name>A0A7W0IC95_9ACTN</name>
<dbReference type="InterPro" id="IPR036661">
    <property type="entry name" value="Luciferase-like_sf"/>
</dbReference>
<dbReference type="RefSeq" id="WP_181661147.1">
    <property type="nucleotide sequence ID" value="NZ_JACEHE010000025.1"/>
</dbReference>
<protein>
    <recommendedName>
        <fullName evidence="3">LLM class flavin-dependent oxidoreductase</fullName>
    </recommendedName>
</protein>
<dbReference type="SUPFAM" id="SSF51679">
    <property type="entry name" value="Bacterial luciferase-like"/>
    <property type="match status" value="1"/>
</dbReference>